<sequence>MSCWLDASDVAVHTYQIVDGKIFFAVELTNSDAAASTSASSRKVCTTLRSYSQFRRLRKTLSERLNDPLGRHYHHQVAAVAPFQAHKCQCARGHCDFDALYLLLQSLPFPSRRSLRSTLTGLDHVAINARRDALAAFVTSLQTFFTTCTGVTLRKKLQEDNCLVLRTYANFLGTAEHFATDTLAVLHRPLALQSWRQQCAEQMLGQDNCEGEEVEDGGRFTDSALEQSEHGLAAPRAVACRLADGSTLVAGEPHSAPLPVLQVKALRVHTVQSFMEEFCDHVLSQFASDIDELHSPELTTARRWEICLYVACRIGHAYAVQLILFSYADANTAMVDGSSCLLIAARLGRSEIVALLMEEGADVNKANDAGVTSLIAACRNGCVDIVKLLLDAGAKVSVCSKRGTYPLHAAIVSQNIEIVSILVEHGANVNVMTASGITPLHFAAKLGSLAISEYLLCHDADPEKRTKNDSDAMMIAEANGHATICELFQQFSGLGSSKQVRSDYMLNIGESNKSPGMARKLSQPRVPRAVIG</sequence>
<dbReference type="InterPro" id="IPR036770">
    <property type="entry name" value="Ankyrin_rpt-contain_sf"/>
</dbReference>
<evidence type="ECO:0000256" key="3">
    <source>
        <dbReference type="PROSITE-ProRule" id="PRU00023"/>
    </source>
</evidence>
<comment type="caution">
    <text evidence="4">The sequence shown here is derived from an EMBL/GenBank/DDBJ whole genome shotgun (WGS) entry which is preliminary data.</text>
</comment>
<keyword evidence="1" id="KW-0677">Repeat</keyword>
<dbReference type="InterPro" id="IPR002110">
    <property type="entry name" value="Ankyrin_rpt"/>
</dbReference>
<dbReference type="EMBL" id="CANTFL010001465">
    <property type="protein sequence ID" value="CAI5742273.1"/>
    <property type="molecule type" value="Genomic_DNA"/>
</dbReference>
<evidence type="ECO:0000313" key="4">
    <source>
        <dbReference type="EMBL" id="CAI5742273.1"/>
    </source>
</evidence>
<dbReference type="PANTHER" id="PTHR24171">
    <property type="entry name" value="ANKYRIN REPEAT DOMAIN-CONTAINING PROTEIN 39-RELATED"/>
    <property type="match status" value="1"/>
</dbReference>
<dbReference type="SMART" id="SM00248">
    <property type="entry name" value="ANK"/>
    <property type="match status" value="5"/>
</dbReference>
<organism evidence="4 5">
    <name type="scientific">Hyaloperonospora brassicae</name>
    <name type="common">Brassica downy mildew</name>
    <name type="synonym">Peronospora brassicae</name>
    <dbReference type="NCBI Taxonomy" id="162125"/>
    <lineage>
        <taxon>Eukaryota</taxon>
        <taxon>Sar</taxon>
        <taxon>Stramenopiles</taxon>
        <taxon>Oomycota</taxon>
        <taxon>Peronosporomycetes</taxon>
        <taxon>Peronosporales</taxon>
        <taxon>Peronosporaceae</taxon>
        <taxon>Hyaloperonospora</taxon>
    </lineage>
</organism>
<evidence type="ECO:0000256" key="1">
    <source>
        <dbReference type="ARBA" id="ARBA00022737"/>
    </source>
</evidence>
<dbReference type="SUPFAM" id="SSF48403">
    <property type="entry name" value="Ankyrin repeat"/>
    <property type="match status" value="1"/>
</dbReference>
<protein>
    <recommendedName>
        <fullName evidence="6">PX domain-containing protein</fullName>
    </recommendedName>
</protein>
<dbReference type="PROSITE" id="PS50088">
    <property type="entry name" value="ANK_REPEAT"/>
    <property type="match status" value="4"/>
</dbReference>
<feature type="repeat" description="ANK" evidence="3">
    <location>
        <begin position="402"/>
        <end position="434"/>
    </location>
</feature>
<dbReference type="PANTHER" id="PTHR24171:SF9">
    <property type="entry name" value="ANKYRIN REPEAT DOMAIN-CONTAINING PROTEIN 39"/>
    <property type="match status" value="1"/>
</dbReference>
<dbReference type="AlphaFoldDB" id="A0AAV0V182"/>
<feature type="repeat" description="ANK" evidence="3">
    <location>
        <begin position="336"/>
        <end position="368"/>
    </location>
</feature>
<proteinExistence type="predicted"/>
<keyword evidence="2 3" id="KW-0040">ANK repeat</keyword>
<name>A0AAV0V182_HYABA</name>
<dbReference type="Pfam" id="PF13637">
    <property type="entry name" value="Ank_4"/>
    <property type="match status" value="1"/>
</dbReference>
<dbReference type="Gene3D" id="1.25.40.20">
    <property type="entry name" value="Ankyrin repeat-containing domain"/>
    <property type="match status" value="1"/>
</dbReference>
<evidence type="ECO:0000256" key="2">
    <source>
        <dbReference type="ARBA" id="ARBA00023043"/>
    </source>
</evidence>
<dbReference type="Proteomes" id="UP001162031">
    <property type="component" value="Unassembled WGS sequence"/>
</dbReference>
<accession>A0AAV0V182</accession>
<feature type="repeat" description="ANK" evidence="3">
    <location>
        <begin position="435"/>
        <end position="467"/>
    </location>
</feature>
<evidence type="ECO:0008006" key="6">
    <source>
        <dbReference type="Google" id="ProtNLM"/>
    </source>
</evidence>
<reference evidence="4" key="1">
    <citation type="submission" date="2022-12" db="EMBL/GenBank/DDBJ databases">
        <authorList>
            <person name="Webb A."/>
        </authorList>
    </citation>
    <scope>NUCLEOTIDE SEQUENCE</scope>
    <source>
        <strain evidence="4">Hp1</strain>
    </source>
</reference>
<gene>
    <name evidence="4" type="ORF">HBR001_LOCUS8898</name>
</gene>
<dbReference type="Pfam" id="PF12796">
    <property type="entry name" value="Ank_2"/>
    <property type="match status" value="1"/>
</dbReference>
<keyword evidence="5" id="KW-1185">Reference proteome</keyword>
<feature type="repeat" description="ANK" evidence="3">
    <location>
        <begin position="369"/>
        <end position="401"/>
    </location>
</feature>
<dbReference type="PROSITE" id="PS50297">
    <property type="entry name" value="ANK_REP_REGION"/>
    <property type="match status" value="4"/>
</dbReference>
<evidence type="ECO:0000313" key="5">
    <source>
        <dbReference type="Proteomes" id="UP001162031"/>
    </source>
</evidence>